<dbReference type="PANTHER" id="PTHR21089:SF1">
    <property type="entry name" value="BIFUNCTIONAL 3-DEHYDROQUINATE DEHYDRATASE_SHIKIMATE DEHYDROGENASE, CHLOROPLASTIC"/>
    <property type="match status" value="1"/>
</dbReference>
<keyword evidence="4" id="KW-0560">Oxidoreductase</keyword>
<evidence type="ECO:0000256" key="1">
    <source>
        <dbReference type="ARBA" id="ARBA00004871"/>
    </source>
</evidence>
<dbReference type="Gene3D" id="3.40.50.10860">
    <property type="entry name" value="Leucine Dehydrogenase, chain A, domain 1"/>
    <property type="match status" value="1"/>
</dbReference>
<comment type="caution">
    <text evidence="9">The sequence shown here is derived from an EMBL/GenBank/DDBJ whole genome shotgun (WGS) entry which is preliminary data.</text>
</comment>
<dbReference type="InterPro" id="IPR006151">
    <property type="entry name" value="Shikm_DH/Glu-tRNA_Rdtase"/>
</dbReference>
<evidence type="ECO:0000256" key="5">
    <source>
        <dbReference type="ARBA" id="ARBA00023141"/>
    </source>
</evidence>
<dbReference type="InterPro" id="IPR036291">
    <property type="entry name" value="NAD(P)-bd_dom_sf"/>
</dbReference>
<sequence>MEITGETDLFYIVGTPVRHFRAPILFNDYFASCGHNFCCTGLNVQPADLADALSLVRRIENIRGLCITAPHKIAAASMVDLHTREATQAGSVNFVRRETDGTLTGHNLDGLGFLRGLKGSGFDPVGKRVLLLGAGGVGRAIAFSLAAEGVTRLLLANRDTAKAHTLAAEVARATGIKAMATGTGALPDLSDFDLIVNATSVGMGGGGDMPMDLTGVSASATVADVVIGAQDTPLIAAAKRAGCSTMVGSSMLKPQIELSETFLYGTAKG</sequence>
<dbReference type="InterPro" id="IPR022893">
    <property type="entry name" value="Shikimate_DH_fam"/>
</dbReference>
<dbReference type="GO" id="GO:0009073">
    <property type="term" value="P:aromatic amino acid family biosynthetic process"/>
    <property type="evidence" value="ECO:0007669"/>
    <property type="project" value="UniProtKB-KW"/>
</dbReference>
<accession>A0A917YN96</accession>
<evidence type="ECO:0000313" key="9">
    <source>
        <dbReference type="EMBL" id="GGO34510.1"/>
    </source>
</evidence>
<dbReference type="GO" id="GO:0005829">
    <property type="term" value="C:cytosol"/>
    <property type="evidence" value="ECO:0007669"/>
    <property type="project" value="TreeGrafter"/>
</dbReference>
<dbReference type="CDD" id="cd01065">
    <property type="entry name" value="NAD_bind_Shikimate_DH"/>
    <property type="match status" value="1"/>
</dbReference>
<dbReference type="Pfam" id="PF01488">
    <property type="entry name" value="Shikimate_DH"/>
    <property type="match status" value="1"/>
</dbReference>
<dbReference type="EC" id="1.1.1.25" evidence="2"/>
<dbReference type="InterPro" id="IPR013708">
    <property type="entry name" value="Shikimate_DH-bd_N"/>
</dbReference>
<dbReference type="GO" id="GO:0004764">
    <property type="term" value="F:shikimate 3-dehydrogenase (NADP+) activity"/>
    <property type="evidence" value="ECO:0007669"/>
    <property type="project" value="UniProtKB-EC"/>
</dbReference>
<dbReference type="GO" id="GO:0019632">
    <property type="term" value="P:shikimate metabolic process"/>
    <property type="evidence" value="ECO:0007669"/>
    <property type="project" value="TreeGrafter"/>
</dbReference>
<keyword evidence="5" id="KW-0028">Amino-acid biosynthesis</keyword>
<comment type="pathway">
    <text evidence="1">Metabolic intermediate biosynthesis; chorismate biosynthesis; chorismate from D-erythrose 4-phosphate and phosphoenolpyruvate: step 4/7.</text>
</comment>
<feature type="domain" description="Shikimate dehydrogenase substrate binding N-terminal" evidence="8">
    <location>
        <begin position="12"/>
        <end position="95"/>
    </location>
</feature>
<keyword evidence="3" id="KW-0521">NADP</keyword>
<dbReference type="SUPFAM" id="SSF51735">
    <property type="entry name" value="NAD(P)-binding Rossmann-fold domains"/>
    <property type="match status" value="1"/>
</dbReference>
<dbReference type="OrthoDB" id="7873617at2"/>
<evidence type="ECO:0000313" key="10">
    <source>
        <dbReference type="Proteomes" id="UP000598196"/>
    </source>
</evidence>
<feature type="domain" description="Quinate/shikimate 5-dehydrogenase/glutamyl-tRNA reductase" evidence="7">
    <location>
        <begin position="126"/>
        <end position="200"/>
    </location>
</feature>
<keyword evidence="10" id="KW-1185">Reference proteome</keyword>
<evidence type="ECO:0000256" key="3">
    <source>
        <dbReference type="ARBA" id="ARBA00022857"/>
    </source>
</evidence>
<proteinExistence type="predicted"/>
<name>A0A917YN96_9RHOB</name>
<gene>
    <name evidence="9" type="ORF">GCM10010991_25420</name>
</gene>
<keyword evidence="5" id="KW-0057">Aromatic amino acid biosynthesis</keyword>
<evidence type="ECO:0000259" key="7">
    <source>
        <dbReference type="Pfam" id="PF01488"/>
    </source>
</evidence>
<dbReference type="Gene3D" id="3.40.50.720">
    <property type="entry name" value="NAD(P)-binding Rossmann-like Domain"/>
    <property type="match status" value="1"/>
</dbReference>
<dbReference type="InterPro" id="IPR046346">
    <property type="entry name" value="Aminoacid_DH-like_N_sf"/>
</dbReference>
<dbReference type="GO" id="GO:0009423">
    <property type="term" value="P:chorismate biosynthetic process"/>
    <property type="evidence" value="ECO:0007669"/>
    <property type="project" value="TreeGrafter"/>
</dbReference>
<dbReference type="RefSeq" id="WP_146287594.1">
    <property type="nucleotide sequence ID" value="NZ_BMLP01000005.1"/>
</dbReference>
<evidence type="ECO:0000259" key="8">
    <source>
        <dbReference type="Pfam" id="PF08501"/>
    </source>
</evidence>
<organism evidence="9 10">
    <name type="scientific">Gemmobacter aquaticus</name>
    <dbReference type="NCBI Taxonomy" id="490185"/>
    <lineage>
        <taxon>Bacteria</taxon>
        <taxon>Pseudomonadati</taxon>
        <taxon>Pseudomonadota</taxon>
        <taxon>Alphaproteobacteria</taxon>
        <taxon>Rhodobacterales</taxon>
        <taxon>Paracoccaceae</taxon>
        <taxon>Gemmobacter</taxon>
    </lineage>
</organism>
<dbReference type="Pfam" id="PF08501">
    <property type="entry name" value="Shikimate_dh_N"/>
    <property type="match status" value="1"/>
</dbReference>
<dbReference type="AlphaFoldDB" id="A0A917YN96"/>
<evidence type="ECO:0000256" key="2">
    <source>
        <dbReference type="ARBA" id="ARBA00012962"/>
    </source>
</evidence>
<comment type="catalytic activity">
    <reaction evidence="6">
        <text>shikimate + NADP(+) = 3-dehydroshikimate + NADPH + H(+)</text>
        <dbReference type="Rhea" id="RHEA:17737"/>
        <dbReference type="ChEBI" id="CHEBI:15378"/>
        <dbReference type="ChEBI" id="CHEBI:16630"/>
        <dbReference type="ChEBI" id="CHEBI:36208"/>
        <dbReference type="ChEBI" id="CHEBI:57783"/>
        <dbReference type="ChEBI" id="CHEBI:58349"/>
        <dbReference type="EC" id="1.1.1.25"/>
    </reaction>
</comment>
<protein>
    <recommendedName>
        <fullName evidence="2">shikimate dehydrogenase (NADP(+))</fullName>
        <ecNumber evidence="2">1.1.1.25</ecNumber>
    </recommendedName>
</protein>
<dbReference type="PANTHER" id="PTHR21089">
    <property type="entry name" value="SHIKIMATE DEHYDROGENASE"/>
    <property type="match status" value="1"/>
</dbReference>
<reference evidence="9 10" key="1">
    <citation type="journal article" date="2014" name="Int. J. Syst. Evol. Microbiol.">
        <title>Complete genome sequence of Corynebacterium casei LMG S-19264T (=DSM 44701T), isolated from a smear-ripened cheese.</title>
        <authorList>
            <consortium name="US DOE Joint Genome Institute (JGI-PGF)"/>
            <person name="Walter F."/>
            <person name="Albersmeier A."/>
            <person name="Kalinowski J."/>
            <person name="Ruckert C."/>
        </authorList>
    </citation>
    <scope>NUCLEOTIDE SEQUENCE [LARGE SCALE GENOMIC DNA]</scope>
    <source>
        <strain evidence="9 10">CGMCC 1.7029</strain>
    </source>
</reference>
<dbReference type="EMBL" id="BMLP01000005">
    <property type="protein sequence ID" value="GGO34510.1"/>
    <property type="molecule type" value="Genomic_DNA"/>
</dbReference>
<evidence type="ECO:0000256" key="6">
    <source>
        <dbReference type="ARBA" id="ARBA00049442"/>
    </source>
</evidence>
<dbReference type="SUPFAM" id="SSF53223">
    <property type="entry name" value="Aminoacid dehydrogenase-like, N-terminal domain"/>
    <property type="match status" value="1"/>
</dbReference>
<dbReference type="GO" id="GO:0050661">
    <property type="term" value="F:NADP binding"/>
    <property type="evidence" value="ECO:0007669"/>
    <property type="project" value="TreeGrafter"/>
</dbReference>
<evidence type="ECO:0000256" key="4">
    <source>
        <dbReference type="ARBA" id="ARBA00023002"/>
    </source>
</evidence>
<dbReference type="Proteomes" id="UP000598196">
    <property type="component" value="Unassembled WGS sequence"/>
</dbReference>